<dbReference type="InterPro" id="IPR000867">
    <property type="entry name" value="IGFBP-like"/>
</dbReference>
<dbReference type="PROSITE" id="PS50835">
    <property type="entry name" value="IG_LIKE"/>
    <property type="match status" value="1"/>
</dbReference>
<evidence type="ECO:0000259" key="8">
    <source>
        <dbReference type="PROSITE" id="PS50835"/>
    </source>
</evidence>
<dbReference type="Ensembl" id="ENSDLAT00005007394.2">
    <property type="protein sequence ID" value="ENSDLAP00005006815.2"/>
    <property type="gene ID" value="ENSDLAG00005003538.2"/>
</dbReference>
<evidence type="ECO:0000256" key="2">
    <source>
        <dbReference type="ARBA" id="ARBA00022525"/>
    </source>
</evidence>
<dbReference type="PANTHER" id="PTHR14186">
    <property type="entry name" value="INSULIN-LIKE GROWTH FACTOR BINDING PROTEIN-RELATED"/>
    <property type="match status" value="1"/>
</dbReference>
<dbReference type="SMART" id="SM00408">
    <property type="entry name" value="IGc2"/>
    <property type="match status" value="1"/>
</dbReference>
<dbReference type="InterPro" id="IPR003598">
    <property type="entry name" value="Ig_sub2"/>
</dbReference>
<dbReference type="SUPFAM" id="SSF57184">
    <property type="entry name" value="Growth factor receptor domain"/>
    <property type="match status" value="1"/>
</dbReference>
<keyword evidence="12" id="KW-1185">Reference proteome</keyword>
<dbReference type="GO" id="GO:0001558">
    <property type="term" value="P:regulation of cell growth"/>
    <property type="evidence" value="ECO:0007669"/>
    <property type="project" value="InterPro"/>
</dbReference>
<dbReference type="Gene3D" id="2.60.40.10">
    <property type="entry name" value="Immunoglobulins"/>
    <property type="match status" value="1"/>
</dbReference>
<name>A0A8C4DNT4_DICLA</name>
<keyword evidence="3 7" id="KW-0732">Signal</keyword>
<dbReference type="SMART" id="SM00409">
    <property type="entry name" value="IG"/>
    <property type="match status" value="1"/>
</dbReference>
<dbReference type="Pfam" id="PF13927">
    <property type="entry name" value="Ig_3"/>
    <property type="match status" value="1"/>
</dbReference>
<dbReference type="SUPFAM" id="SSF100895">
    <property type="entry name" value="Kazal-type serine protease inhibitors"/>
    <property type="match status" value="1"/>
</dbReference>
<keyword evidence="6" id="KW-0393">Immunoglobulin domain</keyword>
<dbReference type="SMART" id="SM00280">
    <property type="entry name" value="KAZAL"/>
    <property type="match status" value="1"/>
</dbReference>
<dbReference type="SUPFAM" id="SSF48726">
    <property type="entry name" value="Immunoglobulin"/>
    <property type="match status" value="1"/>
</dbReference>
<dbReference type="PIRSF" id="PIRSF018239">
    <property type="entry name" value="IGFBP_rP_mac25"/>
    <property type="match status" value="1"/>
</dbReference>
<dbReference type="AlphaFoldDB" id="A0A8C4DNT4"/>
<dbReference type="InterPro" id="IPR011390">
    <property type="entry name" value="IGFBP_rP_mac25"/>
</dbReference>
<dbReference type="InterPro" id="IPR013783">
    <property type="entry name" value="Ig-like_fold"/>
</dbReference>
<feature type="chain" id="PRO_5035806218" description="Insulin-like growth factor-binding protein 7" evidence="7">
    <location>
        <begin position="24"/>
        <end position="281"/>
    </location>
</feature>
<reference evidence="11" key="2">
    <citation type="submission" date="2025-09" db="UniProtKB">
        <authorList>
            <consortium name="Ensembl"/>
        </authorList>
    </citation>
    <scope>IDENTIFICATION</scope>
</reference>
<evidence type="ECO:0000313" key="12">
    <source>
        <dbReference type="Proteomes" id="UP000694389"/>
    </source>
</evidence>
<sequence length="281" mass="29493">MKSFTVFLALVPVLSLLWVRVSAGPGCGPCDPDQCASLPAEGCPAGSLLDSCGCCTVCAAAGGELCGGRRAAARRCGSGLECVKSDADKKNKLGLCVCKSDYDVCGTDGVTYKSGCALKRASLTAQSQGKEPINVQNKGRCATAPVIVTPPGEVYNVSGSQVYLSCEAVGVPTPVLTWKRVLSGKRRMELLPGDRDNLAIQTRGGPEKHEVTGWVLISPLTKEEEGSYECHATNSKGEASAVGTIHLVESIDDIVKKGNHDDSDLIINKFTNTADMLISEL</sequence>
<evidence type="ECO:0000256" key="3">
    <source>
        <dbReference type="ARBA" id="ARBA00022729"/>
    </source>
</evidence>
<dbReference type="InterPro" id="IPR036058">
    <property type="entry name" value="Kazal_dom_sf"/>
</dbReference>
<feature type="domain" description="Ig-like" evidence="8">
    <location>
        <begin position="145"/>
        <end position="246"/>
    </location>
</feature>
<dbReference type="Gene3D" id="4.10.40.20">
    <property type="match status" value="1"/>
</dbReference>
<dbReference type="GO" id="GO:0005520">
    <property type="term" value="F:insulin-like growth factor binding"/>
    <property type="evidence" value="ECO:0007669"/>
    <property type="project" value="InterPro"/>
</dbReference>
<evidence type="ECO:0000256" key="6">
    <source>
        <dbReference type="ARBA" id="ARBA00023319"/>
    </source>
</evidence>
<dbReference type="PANTHER" id="PTHR14186:SF19">
    <property type="entry name" value="INSULIN-LIKE GROWTH FACTOR-BINDING PROTEIN 7"/>
    <property type="match status" value="1"/>
</dbReference>
<feature type="signal peptide" evidence="7">
    <location>
        <begin position="1"/>
        <end position="23"/>
    </location>
</feature>
<evidence type="ECO:0000256" key="1">
    <source>
        <dbReference type="ARBA" id="ARBA00004613"/>
    </source>
</evidence>
<accession>A0A8C4DNT4</accession>
<evidence type="ECO:0000256" key="7">
    <source>
        <dbReference type="SAM" id="SignalP"/>
    </source>
</evidence>
<dbReference type="Gene3D" id="3.30.60.30">
    <property type="match status" value="1"/>
</dbReference>
<evidence type="ECO:0000313" key="11">
    <source>
        <dbReference type="Ensembl" id="ENSDLAP00005006815.2"/>
    </source>
</evidence>
<keyword evidence="4" id="KW-1015">Disulfide bond</keyword>
<evidence type="ECO:0000256" key="4">
    <source>
        <dbReference type="ARBA" id="ARBA00023157"/>
    </source>
</evidence>
<feature type="domain" description="IGFBP N-terminal" evidence="9">
    <location>
        <begin position="23"/>
        <end position="99"/>
    </location>
</feature>
<dbReference type="Pfam" id="PF07648">
    <property type="entry name" value="Kazal_2"/>
    <property type="match status" value="1"/>
</dbReference>
<dbReference type="CDD" id="cd00104">
    <property type="entry name" value="KAZAL_FS"/>
    <property type="match status" value="1"/>
</dbReference>
<organism evidence="11 12">
    <name type="scientific">Dicentrarchus labrax</name>
    <name type="common">European seabass</name>
    <name type="synonym">Morone labrax</name>
    <dbReference type="NCBI Taxonomy" id="13489"/>
    <lineage>
        <taxon>Eukaryota</taxon>
        <taxon>Metazoa</taxon>
        <taxon>Chordata</taxon>
        <taxon>Craniata</taxon>
        <taxon>Vertebrata</taxon>
        <taxon>Euteleostomi</taxon>
        <taxon>Actinopterygii</taxon>
        <taxon>Neopterygii</taxon>
        <taxon>Teleostei</taxon>
        <taxon>Neoteleostei</taxon>
        <taxon>Acanthomorphata</taxon>
        <taxon>Eupercaria</taxon>
        <taxon>Moronidae</taxon>
        <taxon>Dicentrarchus</taxon>
    </lineage>
</organism>
<proteinExistence type="predicted"/>
<dbReference type="SMART" id="SM00121">
    <property type="entry name" value="IB"/>
    <property type="match status" value="1"/>
</dbReference>
<dbReference type="InterPro" id="IPR036179">
    <property type="entry name" value="Ig-like_dom_sf"/>
</dbReference>
<keyword evidence="2" id="KW-0964">Secreted</keyword>
<gene>
    <name evidence="11" type="primary">LOC127370213</name>
</gene>
<dbReference type="InterPro" id="IPR009030">
    <property type="entry name" value="Growth_fac_rcpt_cys_sf"/>
</dbReference>
<evidence type="ECO:0000256" key="5">
    <source>
        <dbReference type="ARBA" id="ARBA00023180"/>
    </source>
</evidence>
<reference evidence="11" key="1">
    <citation type="submission" date="2025-08" db="UniProtKB">
        <authorList>
            <consortium name="Ensembl"/>
        </authorList>
    </citation>
    <scope>IDENTIFICATION</scope>
</reference>
<dbReference type="InterPro" id="IPR003599">
    <property type="entry name" value="Ig_sub"/>
</dbReference>
<dbReference type="FunFam" id="2.60.40.10:FF:000763">
    <property type="entry name" value="Insulin-like growth factor binding protein 7"/>
    <property type="match status" value="1"/>
</dbReference>
<dbReference type="Proteomes" id="UP000694389">
    <property type="component" value="Unassembled WGS sequence"/>
</dbReference>
<comment type="subcellular location">
    <subcellularLocation>
        <location evidence="1">Secreted</location>
    </subcellularLocation>
</comment>
<protein>
    <recommendedName>
        <fullName evidence="13">Insulin-like growth factor-binding protein 7</fullName>
    </recommendedName>
</protein>
<evidence type="ECO:0000259" key="9">
    <source>
        <dbReference type="PROSITE" id="PS51323"/>
    </source>
</evidence>
<dbReference type="GO" id="GO:0009966">
    <property type="term" value="P:regulation of signal transduction"/>
    <property type="evidence" value="ECO:0007669"/>
    <property type="project" value="TreeGrafter"/>
</dbReference>
<dbReference type="Pfam" id="PF00219">
    <property type="entry name" value="IGFBP"/>
    <property type="match status" value="1"/>
</dbReference>
<feature type="domain" description="Kazal-like" evidence="10">
    <location>
        <begin position="104"/>
        <end position="143"/>
    </location>
</feature>
<dbReference type="GO" id="GO:0005615">
    <property type="term" value="C:extracellular space"/>
    <property type="evidence" value="ECO:0007669"/>
    <property type="project" value="TreeGrafter"/>
</dbReference>
<evidence type="ECO:0000259" key="10">
    <source>
        <dbReference type="PROSITE" id="PS51465"/>
    </source>
</evidence>
<dbReference type="PROSITE" id="PS51323">
    <property type="entry name" value="IGFBP_N_2"/>
    <property type="match status" value="1"/>
</dbReference>
<dbReference type="PROSITE" id="PS51465">
    <property type="entry name" value="KAZAL_2"/>
    <property type="match status" value="1"/>
</dbReference>
<evidence type="ECO:0008006" key="13">
    <source>
        <dbReference type="Google" id="ProtNLM"/>
    </source>
</evidence>
<dbReference type="InterPro" id="IPR002350">
    <property type="entry name" value="Kazal_dom"/>
</dbReference>
<dbReference type="InterPro" id="IPR007110">
    <property type="entry name" value="Ig-like_dom"/>
</dbReference>
<keyword evidence="5" id="KW-0325">Glycoprotein</keyword>
<dbReference type="GeneTree" id="ENSGT00530000063555"/>